<proteinExistence type="predicted"/>
<organism evidence="1 2">
    <name type="scientific">Nocardioides gansuensis</name>
    <dbReference type="NCBI Taxonomy" id="2138300"/>
    <lineage>
        <taxon>Bacteria</taxon>
        <taxon>Bacillati</taxon>
        <taxon>Actinomycetota</taxon>
        <taxon>Actinomycetes</taxon>
        <taxon>Propionibacteriales</taxon>
        <taxon>Nocardioidaceae</taxon>
        <taxon>Nocardioides</taxon>
    </lineage>
</organism>
<reference evidence="1 2" key="1">
    <citation type="submission" date="2018-04" db="EMBL/GenBank/DDBJ databases">
        <title>Genome of Nocardioides gansuensis WSJ-1.</title>
        <authorList>
            <person name="Wu S."/>
            <person name="Wang G."/>
        </authorList>
    </citation>
    <scope>NUCLEOTIDE SEQUENCE [LARGE SCALE GENOMIC DNA]</scope>
    <source>
        <strain evidence="1 2">WSJ-1</strain>
    </source>
</reference>
<dbReference type="EMBL" id="QDGZ01000008">
    <property type="protein sequence ID" value="PVG81320.1"/>
    <property type="molecule type" value="Genomic_DNA"/>
</dbReference>
<gene>
    <name evidence="1" type="ORF">DDE18_17665</name>
</gene>
<comment type="caution">
    <text evidence="1">The sequence shown here is derived from an EMBL/GenBank/DDBJ whole genome shotgun (WGS) entry which is preliminary data.</text>
</comment>
<accession>A0A2T8F6I6</accession>
<dbReference type="Proteomes" id="UP000246018">
    <property type="component" value="Unassembled WGS sequence"/>
</dbReference>
<sequence>MGIVTTADDVVTAQGTPWDAPQEVLLDLQANGIRTVNGDPRFLVSARPDANGVVEEDVVGQALLAAAHRLQQVTYEGTELDEPLSLTGEYYTPNMVLGPVVTDDGFLIWADTKSEIPIPMLEKMTEIIVQALERAGASAHVAAGPKGVNPFDYPAWSPPVAG</sequence>
<evidence type="ECO:0000313" key="1">
    <source>
        <dbReference type="EMBL" id="PVG81320.1"/>
    </source>
</evidence>
<dbReference type="RefSeq" id="WP_116573602.1">
    <property type="nucleotide sequence ID" value="NZ_QDGZ01000008.1"/>
</dbReference>
<dbReference type="AlphaFoldDB" id="A0A2T8F6I6"/>
<keyword evidence="2" id="KW-1185">Reference proteome</keyword>
<name>A0A2T8F6I6_9ACTN</name>
<protein>
    <submittedName>
        <fullName evidence="1">Uncharacterized protein</fullName>
    </submittedName>
</protein>
<evidence type="ECO:0000313" key="2">
    <source>
        <dbReference type="Proteomes" id="UP000246018"/>
    </source>
</evidence>